<gene>
    <name evidence="1" type="ORF">SAMN05421760_11123</name>
</gene>
<sequence>MSYELFVEVTRGSTVESQHFGAAVVCDFNGNVQESWGDIDQLVFPRSAIKPIQAIGLIESGASDHYALTDAEISLACASHLGQPMHIERVSELLNRLGLDQNQLACGAQLPMDVPSAHALLASGQDCCRVHHNCSGKHTGFMATALHLQQPVEGYHQAAHPVQQLSFDIISDLAQFKLDLHRMAIDGCGFPALSLPLRNLGIAMARFANPAGLSERRGKAIKRIQAAITNEPFYLAGEGAVSSDLIDVTKGAVLAKTGAEGFFMAALPDRGLGIALKIADGNARAHSVALLEILDRIGALSKTEKQKLSAHINPKILNSRGQAVGEIRPALAKSPVQEH</sequence>
<reference evidence="2" key="1">
    <citation type="submission" date="2017-01" db="EMBL/GenBank/DDBJ databases">
        <authorList>
            <person name="Varghese N."/>
            <person name="Submissions S."/>
        </authorList>
    </citation>
    <scope>NUCLEOTIDE SEQUENCE [LARGE SCALE GENOMIC DNA]</scope>
    <source>
        <strain evidence="2">DSM 22306</strain>
    </source>
</reference>
<evidence type="ECO:0000313" key="2">
    <source>
        <dbReference type="Proteomes" id="UP000185999"/>
    </source>
</evidence>
<dbReference type="Pfam" id="PF06089">
    <property type="entry name" value="Asparaginase_II"/>
    <property type="match status" value="1"/>
</dbReference>
<dbReference type="InterPro" id="IPR010349">
    <property type="entry name" value="Asparaginase_II"/>
</dbReference>
<dbReference type="AlphaFoldDB" id="A0A1N7NTC4"/>
<evidence type="ECO:0000313" key="1">
    <source>
        <dbReference type="EMBL" id="SIT01635.1"/>
    </source>
</evidence>
<dbReference type="STRING" id="619304.SAMN05421760_11123"/>
<protein>
    <submittedName>
        <fullName evidence="1">Asparaginase</fullName>
    </submittedName>
</protein>
<dbReference type="PANTHER" id="PTHR42110:SF1">
    <property type="entry name" value="L-ASPARAGINASE, PUTATIVE (AFU_ORTHOLOGUE AFUA_3G11890)-RELATED"/>
    <property type="match status" value="1"/>
</dbReference>
<name>A0A1N7NTC4_9GAMM</name>
<keyword evidence="2" id="KW-1185">Reference proteome</keyword>
<dbReference type="RefSeq" id="WP_054343506.1">
    <property type="nucleotide sequence ID" value="NZ_FTOE01000011.1"/>
</dbReference>
<dbReference type="OrthoDB" id="9780674at2"/>
<dbReference type="Proteomes" id="UP000185999">
    <property type="component" value="Unassembled WGS sequence"/>
</dbReference>
<accession>A0A1N7NTC4</accession>
<dbReference type="EMBL" id="FTOE01000011">
    <property type="protein sequence ID" value="SIT01635.1"/>
    <property type="molecule type" value="Genomic_DNA"/>
</dbReference>
<dbReference type="PANTHER" id="PTHR42110">
    <property type="entry name" value="L-ASPARAGINASE, PUTATIVE (AFU_ORTHOLOGUE AFUA_3G11890)-RELATED"/>
    <property type="match status" value="1"/>
</dbReference>
<proteinExistence type="predicted"/>
<organism evidence="1 2">
    <name type="scientific">Neptunomonas antarctica</name>
    <dbReference type="NCBI Taxonomy" id="619304"/>
    <lineage>
        <taxon>Bacteria</taxon>
        <taxon>Pseudomonadati</taxon>
        <taxon>Pseudomonadota</taxon>
        <taxon>Gammaproteobacteria</taxon>
        <taxon>Oceanospirillales</taxon>
        <taxon>Oceanospirillaceae</taxon>
        <taxon>Neptunomonas</taxon>
    </lineage>
</organism>